<accession>A0A385EC23</accession>
<proteinExistence type="predicted"/>
<organism evidence="1 2">
    <name type="scientific">Caulobacter phage CcrBL10</name>
    <dbReference type="NCBI Taxonomy" id="2283269"/>
    <lineage>
        <taxon>Viruses</taxon>
        <taxon>Duplodnaviria</taxon>
        <taxon>Heunggongvirae</taxon>
        <taxon>Uroviricota</taxon>
        <taxon>Caudoviricetes</taxon>
        <taxon>Jeanschmidtviridae</taxon>
        <taxon>Poindextervirus</taxon>
        <taxon>Poindextervirus BL10</taxon>
    </lineage>
</organism>
<gene>
    <name evidence="1" type="ORF">CcrBL10_gp153c</name>
</gene>
<keyword evidence="2" id="KW-1185">Reference proteome</keyword>
<evidence type="ECO:0000313" key="1">
    <source>
        <dbReference type="EMBL" id="AXQ68357.1"/>
    </source>
</evidence>
<evidence type="ECO:0000313" key="2">
    <source>
        <dbReference type="Proteomes" id="UP000258997"/>
    </source>
</evidence>
<protein>
    <submittedName>
        <fullName evidence="1">Uncharacterized protein</fullName>
    </submittedName>
</protein>
<name>A0A385EC23_9CAUD</name>
<dbReference type="Proteomes" id="UP000258997">
    <property type="component" value="Segment"/>
</dbReference>
<dbReference type="EMBL" id="MH588544">
    <property type="protein sequence ID" value="AXQ68357.1"/>
    <property type="molecule type" value="Genomic_DNA"/>
</dbReference>
<reference evidence="1 2" key="1">
    <citation type="submission" date="2018-07" db="EMBL/GenBank/DDBJ databases">
        <title>Giant CbK-like Caulobacter bacteriophages have genetically divergent genomes.</title>
        <authorList>
            <person name="Wilson K.M."/>
            <person name="Ely B."/>
        </authorList>
    </citation>
    <scope>NUCLEOTIDE SEQUENCE [LARGE SCALE GENOMIC DNA]</scope>
</reference>
<sequence>MSYQRPATALVADDAAHAFELVKGLVGEGQTTYAHTGGGWQLCGNLDFAERAGWLMPIHTQEGVWLVTDHARDTFKDIVA</sequence>